<organism evidence="8 9">
    <name type="scientific">Candidatus Legionella polyplacis</name>
    <dbReference type="NCBI Taxonomy" id="2005262"/>
    <lineage>
        <taxon>Bacteria</taxon>
        <taxon>Pseudomonadati</taxon>
        <taxon>Pseudomonadota</taxon>
        <taxon>Gammaproteobacteria</taxon>
        <taxon>Legionellales</taxon>
        <taxon>Legionellaceae</taxon>
        <taxon>Legionella</taxon>
    </lineage>
</organism>
<comment type="catalytic activity">
    <reaction evidence="6">
        <text>Endonucleolytic cleavage of RNA, removing 5'-extranucleotides from tRNA precursor.</text>
        <dbReference type="EC" id="3.1.26.5"/>
    </reaction>
</comment>
<evidence type="ECO:0000256" key="5">
    <source>
        <dbReference type="ARBA" id="ARBA00022884"/>
    </source>
</evidence>
<name>A0ABZ2GZK0_9GAMM</name>
<gene>
    <name evidence="6 8" type="primary">rnpA</name>
    <name evidence="8" type="ORF">RQL38_01635</name>
</gene>
<dbReference type="GO" id="GO:0004526">
    <property type="term" value="F:ribonuclease P activity"/>
    <property type="evidence" value="ECO:0007669"/>
    <property type="project" value="UniProtKB-EC"/>
</dbReference>
<protein>
    <recommendedName>
        <fullName evidence="6 7">Ribonuclease P protein component</fullName>
        <shortName evidence="6">RNase P protein</shortName>
        <shortName evidence="6">RNaseP protein</shortName>
        <ecNumber evidence="6 7">3.1.26.5</ecNumber>
    </recommendedName>
    <alternativeName>
        <fullName evidence="6">Protein C5</fullName>
    </alternativeName>
</protein>
<comment type="subunit">
    <text evidence="6">Consists of a catalytic RNA component (M1 or rnpB) and a protein subunit.</text>
</comment>
<accession>A0ABZ2GZK0</accession>
<dbReference type="InterPro" id="IPR020568">
    <property type="entry name" value="Ribosomal_Su5_D2-typ_SF"/>
</dbReference>
<dbReference type="InterPro" id="IPR014721">
    <property type="entry name" value="Ribsml_uS5_D2-typ_fold_subgr"/>
</dbReference>
<dbReference type="EMBL" id="CP135136">
    <property type="protein sequence ID" value="WWR11851.1"/>
    <property type="molecule type" value="Genomic_DNA"/>
</dbReference>
<dbReference type="PANTHER" id="PTHR33992">
    <property type="entry name" value="RIBONUCLEASE P PROTEIN COMPONENT"/>
    <property type="match status" value="1"/>
</dbReference>
<dbReference type="NCBIfam" id="TIGR00188">
    <property type="entry name" value="rnpA"/>
    <property type="match status" value="1"/>
</dbReference>
<keyword evidence="1 6" id="KW-0819">tRNA processing</keyword>
<evidence type="ECO:0000256" key="7">
    <source>
        <dbReference type="NCBIfam" id="TIGR00188"/>
    </source>
</evidence>
<evidence type="ECO:0000256" key="1">
    <source>
        <dbReference type="ARBA" id="ARBA00022694"/>
    </source>
</evidence>
<evidence type="ECO:0000256" key="4">
    <source>
        <dbReference type="ARBA" id="ARBA00022801"/>
    </source>
</evidence>
<dbReference type="PANTHER" id="PTHR33992:SF1">
    <property type="entry name" value="RIBONUCLEASE P PROTEIN COMPONENT"/>
    <property type="match status" value="1"/>
</dbReference>
<dbReference type="SUPFAM" id="SSF54211">
    <property type="entry name" value="Ribosomal protein S5 domain 2-like"/>
    <property type="match status" value="1"/>
</dbReference>
<comment type="function">
    <text evidence="6">RNaseP catalyzes the removal of the 5'-leader sequence from pre-tRNA to produce the mature 5'-terminus. It can also cleave other RNA substrates such as 4.5S RNA. The protein component plays an auxiliary but essential role in vivo by binding to the 5'-leader sequence and broadening the substrate specificity of the ribozyme.</text>
</comment>
<keyword evidence="9" id="KW-1185">Reference proteome</keyword>
<dbReference type="Proteomes" id="UP001360424">
    <property type="component" value="Chromosome"/>
</dbReference>
<comment type="similarity">
    <text evidence="6">Belongs to the RnpA family.</text>
</comment>
<dbReference type="HAMAP" id="MF_00227">
    <property type="entry name" value="RNase_P"/>
    <property type="match status" value="1"/>
</dbReference>
<keyword evidence="5 6" id="KW-0694">RNA-binding</keyword>
<dbReference type="Gene3D" id="3.30.230.10">
    <property type="match status" value="1"/>
</dbReference>
<keyword evidence="2 6" id="KW-0540">Nuclease</keyword>
<dbReference type="Pfam" id="PF00825">
    <property type="entry name" value="Ribonuclease_P"/>
    <property type="match status" value="1"/>
</dbReference>
<evidence type="ECO:0000256" key="3">
    <source>
        <dbReference type="ARBA" id="ARBA00022759"/>
    </source>
</evidence>
<dbReference type="EC" id="3.1.26.5" evidence="6 7"/>
<evidence type="ECO:0000256" key="6">
    <source>
        <dbReference type="HAMAP-Rule" id="MF_00227"/>
    </source>
</evidence>
<evidence type="ECO:0000313" key="9">
    <source>
        <dbReference type="Proteomes" id="UP001360424"/>
    </source>
</evidence>
<keyword evidence="4 6" id="KW-0378">Hydrolase</keyword>
<evidence type="ECO:0000256" key="2">
    <source>
        <dbReference type="ARBA" id="ARBA00022722"/>
    </source>
</evidence>
<reference evidence="8" key="1">
    <citation type="submission" date="2023-09" db="EMBL/GenBank/DDBJ databases">
        <title>Genomes of two closely related lineages of the louse Polyplax serrata with different host specificities.</title>
        <authorList>
            <person name="Martinu J."/>
            <person name="Tarabai H."/>
            <person name="Stefka J."/>
            <person name="Hypsa V."/>
        </authorList>
    </citation>
    <scope>NUCLEOTIDE SEQUENCE [LARGE SCALE GENOMIC DNA]</scope>
    <source>
        <strain evidence="8">HR10_N</strain>
    </source>
</reference>
<keyword evidence="3 6" id="KW-0255">Endonuclease</keyword>
<dbReference type="RefSeq" id="WP_338521297.1">
    <property type="nucleotide sequence ID" value="NZ_CP135136.1"/>
</dbReference>
<proteinExistence type="inferred from homology"/>
<sequence>MYFFGKSRRIFKTKDFELVFRNSERMVVFCFILLFWKNLLGDTSRLGIVLSKRIIKKSCNRNNIKRLIKETFRLITFINNLDIVILVNAKIVGLSNQCVIYILNDVWKKIQKINI</sequence>
<evidence type="ECO:0000313" key="8">
    <source>
        <dbReference type="EMBL" id="WWR11851.1"/>
    </source>
</evidence>
<dbReference type="InterPro" id="IPR000100">
    <property type="entry name" value="RNase_P"/>
</dbReference>